<dbReference type="InterPro" id="IPR020557">
    <property type="entry name" value="Fumarate_lyase_CS"/>
</dbReference>
<evidence type="ECO:0000256" key="2">
    <source>
        <dbReference type="ARBA" id="ARBA00012338"/>
    </source>
</evidence>
<keyword evidence="9" id="KW-1185">Reference proteome</keyword>
<evidence type="ECO:0000259" key="7">
    <source>
        <dbReference type="Pfam" id="PF14698"/>
    </source>
</evidence>
<feature type="domain" description="Fumarate lyase N-terminal" evidence="6">
    <location>
        <begin position="13"/>
        <end position="299"/>
    </location>
</feature>
<accession>A0ABX2N7R0</accession>
<evidence type="ECO:0000313" key="9">
    <source>
        <dbReference type="Proteomes" id="UP000540919"/>
    </source>
</evidence>
<proteinExistence type="inferred from homology"/>
<dbReference type="InterPro" id="IPR024083">
    <property type="entry name" value="Fumarase/histidase_N"/>
</dbReference>
<dbReference type="PANTHER" id="PTHR43814:SF1">
    <property type="entry name" value="ARGININOSUCCINATE LYASE"/>
    <property type="match status" value="1"/>
</dbReference>
<dbReference type="EMBL" id="JABVBA010000001">
    <property type="protein sequence ID" value="NVF10731.1"/>
    <property type="molecule type" value="Genomic_DNA"/>
</dbReference>
<dbReference type="SUPFAM" id="SSF48557">
    <property type="entry name" value="L-aspartase-like"/>
    <property type="match status" value="1"/>
</dbReference>
<dbReference type="PROSITE" id="PS00163">
    <property type="entry name" value="FUMARATE_LYASES"/>
    <property type="match status" value="1"/>
</dbReference>
<comment type="subcellular location">
    <subcellularLocation>
        <location evidence="5">Cytoplasm</location>
    </subcellularLocation>
</comment>
<dbReference type="RefSeq" id="WP_176269370.1">
    <property type="nucleotide sequence ID" value="NZ_JABVBA010000001.1"/>
</dbReference>
<dbReference type="InterPro" id="IPR000362">
    <property type="entry name" value="Fumarate_lyase_fam"/>
</dbReference>
<feature type="domain" description="Argininosuccinate lyase C-terminal" evidence="7">
    <location>
        <begin position="362"/>
        <end position="430"/>
    </location>
</feature>
<dbReference type="Gene3D" id="1.20.200.10">
    <property type="entry name" value="Fumarase/aspartase (Central domain)"/>
    <property type="match status" value="1"/>
</dbReference>
<comment type="catalytic activity">
    <reaction evidence="5">
        <text>2-(N(omega)-L-arginino)succinate = fumarate + L-arginine</text>
        <dbReference type="Rhea" id="RHEA:24020"/>
        <dbReference type="ChEBI" id="CHEBI:29806"/>
        <dbReference type="ChEBI" id="CHEBI:32682"/>
        <dbReference type="ChEBI" id="CHEBI:57472"/>
        <dbReference type="EC" id="4.3.2.1"/>
    </reaction>
</comment>
<dbReference type="Pfam" id="PF14698">
    <property type="entry name" value="ASL_C2"/>
    <property type="match status" value="1"/>
</dbReference>
<dbReference type="PRINTS" id="PR00145">
    <property type="entry name" value="ARGSUCLYASE"/>
</dbReference>
<dbReference type="PRINTS" id="PR00149">
    <property type="entry name" value="FUMRATELYASE"/>
</dbReference>
<dbReference type="InterPro" id="IPR022761">
    <property type="entry name" value="Fumarate_lyase_N"/>
</dbReference>
<protein>
    <recommendedName>
        <fullName evidence="2 5">Argininosuccinate lyase</fullName>
        <shortName evidence="5">ASAL</shortName>
        <ecNumber evidence="2 5">4.3.2.1</ecNumber>
    </recommendedName>
    <alternativeName>
        <fullName evidence="5">Arginosuccinase</fullName>
    </alternativeName>
</protein>
<gene>
    <name evidence="5 8" type="primary">argH</name>
    <name evidence="8" type="ORF">HV819_01700</name>
</gene>
<dbReference type="Proteomes" id="UP000540919">
    <property type="component" value="Unassembled WGS sequence"/>
</dbReference>
<dbReference type="HAMAP" id="MF_00006">
    <property type="entry name" value="Arg_succ_lyase"/>
    <property type="match status" value="1"/>
</dbReference>
<keyword evidence="5" id="KW-0028">Amino-acid biosynthesis</keyword>
<comment type="similarity">
    <text evidence="5">Belongs to the lyase 1 family. Argininosuccinate lyase subfamily.</text>
</comment>
<sequence>MYLWGGHLGGLSEFTHEFNKSIDFDKVLFQEDIRGSIAHVNMLAKVNILSEEEGKIIRENLRQILLDIKDKKLDIDLNEEDIHSFIENELTKRIGKLGKKLHTARSRNDQCALDLRLYSKKSLNLIKDKLLDLIKAIIEISEDNLDVLMPGFTHMQHAQVTTFSHYIMAYGQMFYRDLLRLESTFERLNENPLGSCALATTSFNIDRFMTSQELGFSKPTENSMDSVSDRDYVLEILFNNSLIMMHLSRLCEELIYYSSSEYSYVKFSDKFSTGSSIMPQKKNPDMAELIRGKTGRVYGDLNTLLVIMKASPLSYNKDFQEDKEPLFDSINTVYNCLKIMKPMLLSLKINKKNMLKSAHKGYLNATDLADYLVNKNIPFREAYKIVGDVVNYAIKVDEALDEIDLEIYKKFSDIFDDSLYDFIDLENSLNKRDVYGGPAKKAVKVQIKNLKDNIENL</sequence>
<dbReference type="Gene3D" id="1.10.275.10">
    <property type="entry name" value="Fumarase/aspartase (N-terminal domain)"/>
    <property type="match status" value="1"/>
</dbReference>
<evidence type="ECO:0000259" key="6">
    <source>
        <dbReference type="Pfam" id="PF00206"/>
    </source>
</evidence>
<dbReference type="Pfam" id="PF00206">
    <property type="entry name" value="Lyase_1"/>
    <property type="match status" value="1"/>
</dbReference>
<keyword evidence="3 5" id="KW-0055">Arginine biosynthesis</keyword>
<dbReference type="Gene3D" id="1.10.40.30">
    <property type="entry name" value="Fumarase/aspartase (C-terminal domain)"/>
    <property type="match status" value="1"/>
</dbReference>
<evidence type="ECO:0000256" key="5">
    <source>
        <dbReference type="HAMAP-Rule" id="MF_00006"/>
    </source>
</evidence>
<evidence type="ECO:0000256" key="1">
    <source>
        <dbReference type="ARBA" id="ARBA00004941"/>
    </source>
</evidence>
<evidence type="ECO:0000313" key="8">
    <source>
        <dbReference type="EMBL" id="NVF10731.1"/>
    </source>
</evidence>
<dbReference type="GO" id="GO:0004056">
    <property type="term" value="F:argininosuccinate lyase activity"/>
    <property type="evidence" value="ECO:0007669"/>
    <property type="project" value="UniProtKB-EC"/>
</dbReference>
<dbReference type="InterPro" id="IPR029419">
    <property type="entry name" value="Arg_succ_lyase_C"/>
</dbReference>
<dbReference type="InterPro" id="IPR008948">
    <property type="entry name" value="L-Aspartase-like"/>
</dbReference>
<organism evidence="8 9">
    <name type="scientific">Anaerococcus faecalis</name>
    <dbReference type="NCBI Taxonomy" id="2742993"/>
    <lineage>
        <taxon>Bacteria</taxon>
        <taxon>Bacillati</taxon>
        <taxon>Bacillota</taxon>
        <taxon>Tissierellia</taxon>
        <taxon>Tissierellales</taxon>
        <taxon>Peptoniphilaceae</taxon>
        <taxon>Anaerococcus</taxon>
    </lineage>
</organism>
<name>A0ABX2N7R0_9FIRM</name>
<dbReference type="CDD" id="cd01359">
    <property type="entry name" value="Argininosuccinate_lyase"/>
    <property type="match status" value="1"/>
</dbReference>
<dbReference type="PANTHER" id="PTHR43814">
    <property type="entry name" value="ARGININOSUCCINATE LYASE"/>
    <property type="match status" value="1"/>
</dbReference>
<comment type="caution">
    <text evidence="8">The sequence shown here is derived from an EMBL/GenBank/DDBJ whole genome shotgun (WGS) entry which is preliminary data.</text>
</comment>
<evidence type="ECO:0000256" key="3">
    <source>
        <dbReference type="ARBA" id="ARBA00022571"/>
    </source>
</evidence>
<reference evidence="8 9" key="1">
    <citation type="submission" date="2020-06" db="EMBL/GenBank/DDBJ databases">
        <title>Anaerococcus sp. nov., isolated form swine feces.</title>
        <authorList>
            <person name="Yu S."/>
        </authorList>
    </citation>
    <scope>NUCLEOTIDE SEQUENCE [LARGE SCALE GENOMIC DNA]</scope>
    <source>
        <strain evidence="8 9">AGMB00486</strain>
    </source>
</reference>
<dbReference type="EC" id="4.3.2.1" evidence="2 5"/>
<keyword evidence="5" id="KW-0963">Cytoplasm</keyword>
<dbReference type="NCBIfam" id="TIGR00838">
    <property type="entry name" value="argH"/>
    <property type="match status" value="1"/>
</dbReference>
<comment type="pathway">
    <text evidence="1 5">Amino-acid biosynthesis; L-arginine biosynthesis; L-arginine from L-ornithine and carbamoyl phosphate: step 3/3.</text>
</comment>
<dbReference type="InterPro" id="IPR009049">
    <property type="entry name" value="Argininosuccinate_lyase"/>
</dbReference>
<keyword evidence="4 5" id="KW-0456">Lyase</keyword>
<evidence type="ECO:0000256" key="4">
    <source>
        <dbReference type="ARBA" id="ARBA00023239"/>
    </source>
</evidence>